<dbReference type="GO" id="GO:0008270">
    <property type="term" value="F:zinc ion binding"/>
    <property type="evidence" value="ECO:0007669"/>
    <property type="project" value="UniProtKB-KW"/>
</dbReference>
<keyword evidence="5" id="KW-1185">Reference proteome</keyword>
<feature type="region of interest" description="Disordered" evidence="2">
    <location>
        <begin position="1"/>
        <end position="28"/>
    </location>
</feature>
<dbReference type="Proteomes" id="UP001141552">
    <property type="component" value="Unassembled WGS sequence"/>
</dbReference>
<reference evidence="4" key="1">
    <citation type="submission" date="2022-02" db="EMBL/GenBank/DDBJ databases">
        <authorList>
            <person name="Henning P.M."/>
            <person name="McCubbin A.G."/>
            <person name="Shore J.S."/>
        </authorList>
    </citation>
    <scope>NUCLEOTIDE SEQUENCE</scope>
    <source>
        <strain evidence="4">F60SS</strain>
        <tissue evidence="4">Leaves</tissue>
    </source>
</reference>
<comment type="caution">
    <text evidence="4">The sequence shown here is derived from an EMBL/GenBank/DDBJ whole genome shotgun (WGS) entry which is preliminary data.</text>
</comment>
<dbReference type="EMBL" id="JAKUCV010004537">
    <property type="protein sequence ID" value="KAJ4835045.1"/>
    <property type="molecule type" value="Genomic_DNA"/>
</dbReference>
<keyword evidence="1" id="KW-0863">Zinc-finger</keyword>
<dbReference type="PANTHER" id="PTHR31286">
    <property type="entry name" value="GLYCINE-RICH CELL WALL STRUCTURAL PROTEIN 1.8-LIKE"/>
    <property type="match status" value="1"/>
</dbReference>
<feature type="region of interest" description="Disordered" evidence="2">
    <location>
        <begin position="223"/>
        <end position="259"/>
    </location>
</feature>
<name>A0A9Q0FP32_9ROSI</name>
<keyword evidence="1" id="KW-0862">Zinc</keyword>
<feature type="domain" description="CCHC-type" evidence="3">
    <location>
        <begin position="189"/>
        <end position="202"/>
    </location>
</feature>
<sequence length="330" mass="36694">MATAQIGPGWPPKPPDPQNLTATGTGGTPRLSFKDNLMNWRVGMNPYNASDGFKLSEDDIRVLGRRFSYRVIFSKIAYLWKPQGGFQVIDLDNDYFLKPGFDVRRAPTRATVWVQIPELPVEWYRQNFLGMLSAQIRKPTRIDINTLQAERGKFSRLAIEVDFTKPLLGWVEIEDRWFKVKYEDIPDFCIGCGKIGHVMEQCSGKQADLGMVLEMATRAKSENVEDVAPAAEQRQSDAPAGNSVLPQGPGGEGSANFGPWLKVARPSRQTLRQPAETRNASRVGVGSSTGKRFVNPFELGSASALLHEVHRDAMDPQSSTLRMPAPAMIF</sequence>
<gene>
    <name evidence="4" type="ORF">Tsubulata_012838</name>
</gene>
<dbReference type="GO" id="GO:0003676">
    <property type="term" value="F:nucleic acid binding"/>
    <property type="evidence" value="ECO:0007669"/>
    <property type="project" value="InterPro"/>
</dbReference>
<dbReference type="InterPro" id="IPR040256">
    <property type="entry name" value="At4g02000-like"/>
</dbReference>
<keyword evidence="1" id="KW-0479">Metal-binding</keyword>
<organism evidence="4 5">
    <name type="scientific">Turnera subulata</name>
    <dbReference type="NCBI Taxonomy" id="218843"/>
    <lineage>
        <taxon>Eukaryota</taxon>
        <taxon>Viridiplantae</taxon>
        <taxon>Streptophyta</taxon>
        <taxon>Embryophyta</taxon>
        <taxon>Tracheophyta</taxon>
        <taxon>Spermatophyta</taxon>
        <taxon>Magnoliopsida</taxon>
        <taxon>eudicotyledons</taxon>
        <taxon>Gunneridae</taxon>
        <taxon>Pentapetalae</taxon>
        <taxon>rosids</taxon>
        <taxon>fabids</taxon>
        <taxon>Malpighiales</taxon>
        <taxon>Passifloraceae</taxon>
        <taxon>Turnera</taxon>
    </lineage>
</organism>
<protein>
    <recommendedName>
        <fullName evidence="3">CCHC-type domain-containing protein</fullName>
    </recommendedName>
</protein>
<evidence type="ECO:0000256" key="2">
    <source>
        <dbReference type="SAM" id="MobiDB-lite"/>
    </source>
</evidence>
<dbReference type="InterPro" id="IPR001878">
    <property type="entry name" value="Znf_CCHC"/>
</dbReference>
<proteinExistence type="predicted"/>
<accession>A0A9Q0FP32</accession>
<feature type="region of interest" description="Disordered" evidence="2">
    <location>
        <begin position="268"/>
        <end position="287"/>
    </location>
</feature>
<evidence type="ECO:0000313" key="4">
    <source>
        <dbReference type="EMBL" id="KAJ4835045.1"/>
    </source>
</evidence>
<dbReference type="PROSITE" id="PS50158">
    <property type="entry name" value="ZF_CCHC"/>
    <property type="match status" value="1"/>
</dbReference>
<reference evidence="4" key="2">
    <citation type="journal article" date="2023" name="Plants (Basel)">
        <title>Annotation of the Turnera subulata (Passifloraceae) Draft Genome Reveals the S-Locus Evolved after the Divergence of Turneroideae from Passifloroideae in a Stepwise Manner.</title>
        <authorList>
            <person name="Henning P.M."/>
            <person name="Roalson E.H."/>
            <person name="Mir W."/>
            <person name="McCubbin A.G."/>
            <person name="Shore J.S."/>
        </authorList>
    </citation>
    <scope>NUCLEOTIDE SEQUENCE</scope>
    <source>
        <strain evidence="4">F60SS</strain>
    </source>
</reference>
<evidence type="ECO:0000313" key="5">
    <source>
        <dbReference type="Proteomes" id="UP001141552"/>
    </source>
</evidence>
<evidence type="ECO:0000259" key="3">
    <source>
        <dbReference type="PROSITE" id="PS50158"/>
    </source>
</evidence>
<evidence type="ECO:0000256" key="1">
    <source>
        <dbReference type="PROSITE-ProRule" id="PRU00047"/>
    </source>
</evidence>
<dbReference type="PANTHER" id="PTHR31286:SF99">
    <property type="entry name" value="DUF4283 DOMAIN-CONTAINING PROTEIN"/>
    <property type="match status" value="1"/>
</dbReference>
<dbReference type="AlphaFoldDB" id="A0A9Q0FP32"/>
<dbReference type="OrthoDB" id="1939300at2759"/>